<evidence type="ECO:0000256" key="1">
    <source>
        <dbReference type="SAM" id="MobiDB-lite"/>
    </source>
</evidence>
<feature type="domain" description="DNA primase/polymerase bifunctional N-terminal" evidence="2">
    <location>
        <begin position="51"/>
        <end position="208"/>
    </location>
</feature>
<comment type="caution">
    <text evidence="3">The sequence shown here is derived from an EMBL/GenBank/DDBJ whole genome shotgun (WGS) entry which is preliminary data.</text>
</comment>
<dbReference type="SMART" id="SM00943">
    <property type="entry name" value="Prim-Pol"/>
    <property type="match status" value="1"/>
</dbReference>
<accession>A0A356W482</accession>
<gene>
    <name evidence="3" type="ORF">DD728_04520</name>
</gene>
<proteinExistence type="predicted"/>
<dbReference type="InterPro" id="IPR015330">
    <property type="entry name" value="DNA_primase/pol_bifunc_N"/>
</dbReference>
<feature type="region of interest" description="Disordered" evidence="1">
    <location>
        <begin position="285"/>
        <end position="306"/>
    </location>
</feature>
<feature type="region of interest" description="Disordered" evidence="1">
    <location>
        <begin position="15"/>
        <end position="50"/>
    </location>
</feature>
<reference evidence="3 4" key="1">
    <citation type="journal article" date="2018" name="Nat. Biotechnol.">
        <title>A standardized bacterial taxonomy based on genome phylogeny substantially revises the tree of life.</title>
        <authorList>
            <person name="Parks D.H."/>
            <person name="Chuvochina M."/>
            <person name="Waite D.W."/>
            <person name="Rinke C."/>
            <person name="Skarshewski A."/>
            <person name="Chaumeil P.A."/>
            <person name="Hugenholtz P."/>
        </authorList>
    </citation>
    <scope>NUCLEOTIDE SEQUENCE [LARGE SCALE GENOMIC DNA]</scope>
    <source>
        <strain evidence="3">UBA10378</strain>
    </source>
</reference>
<evidence type="ECO:0000313" key="3">
    <source>
        <dbReference type="EMBL" id="HBQ48143.1"/>
    </source>
</evidence>
<evidence type="ECO:0000259" key="2">
    <source>
        <dbReference type="SMART" id="SM00943"/>
    </source>
</evidence>
<protein>
    <recommendedName>
        <fullName evidence="2">DNA primase/polymerase bifunctional N-terminal domain-containing protein</fullName>
    </recommendedName>
</protein>
<dbReference type="InterPro" id="IPR027417">
    <property type="entry name" value="P-loop_NTPase"/>
</dbReference>
<dbReference type="AlphaFoldDB" id="A0A356W482"/>
<evidence type="ECO:0000313" key="4">
    <source>
        <dbReference type="Proteomes" id="UP000263957"/>
    </source>
</evidence>
<dbReference type="CDD" id="cd04859">
    <property type="entry name" value="Prim_Pol"/>
    <property type="match status" value="1"/>
</dbReference>
<organism evidence="3 4">
    <name type="scientific">Hyphomonas atlantica</name>
    <dbReference type="NCBI Taxonomy" id="1280948"/>
    <lineage>
        <taxon>Bacteria</taxon>
        <taxon>Pseudomonadati</taxon>
        <taxon>Pseudomonadota</taxon>
        <taxon>Alphaproteobacteria</taxon>
        <taxon>Hyphomonadales</taxon>
        <taxon>Hyphomonadaceae</taxon>
        <taxon>Hyphomonas</taxon>
    </lineage>
</organism>
<dbReference type="Gene3D" id="3.30.720.160">
    <property type="entry name" value="Bifunctional DNA primase/polymerase, N-terminal"/>
    <property type="match status" value="1"/>
</dbReference>
<dbReference type="Pfam" id="PF09250">
    <property type="entry name" value="Prim-Pol"/>
    <property type="match status" value="1"/>
</dbReference>
<name>A0A356W482_9PROT</name>
<sequence length="818" mass="89066">MSIWRSAAIAAPMSIPAIPRARRHEMTKRPHDESGLGRSSSAKGKPFGDTAREFQENGYAPIPLNGKQPLVTQWQSYSASNSRPSDSTLRSWIRNFSGANIGLVLGGLIDDAHRLAVIDIDDERFVGMLTAILGDDLVVKKGKKGASAFVRAHAELKTSRLTSPTLGHVVDFLSNKSQTVVPPSIHPETKQPYTWVGRSLLDVDRDDLPEFSLRNFNLMKTIIESEHTAAILEGDTTHWPVLQLSGQCVRHGDDEEIVAAISSLFPAGYDGDSLKELPGMVADAREKGWDNPSDSSDYDPGDAGPRPLGYTEQHTYIFYLPTRRQVIQLSPQQLTTPAGLLGLEEQEFWAERYPKFDKNGNPTGGFTSLIAGNSLMKACRRAGPFNMARVRGRGVWREGDRIIVNLTGDVPEDAKNVYVSFDPVELDGTVSGINTSGILDALSLPNWRNPGDPLLLLGWMFLAPICGVLDWRPHIFIVGARNTGKTTLVNGITKLLSPLAVSLDGQSTEAGIRQTVGPDSLPIILDEFESDGKTSRLLSVLKLARSASSAEGYVARGTPEGRALQFSIRSAFLFAAINPTIVGAADATRIIQLHLDRHDDNPEVARAFNQAMQEFEQYAPGWIKGAISFAPQVPKAVSTFIGEMPPGDSRHNKNIATLLAGAFLALEGRTPNPLDAAAWCEKYFDLIESHAEPHKDDDAEDCLNLLLAAMNEGDSFGTILATAAQQGSGHNALPAVDALRNHGIKWVGDGFVVANKHPGLEAIFAKTRWEGNGWSASLLRIEGAVRREPERFNGPRHRGVFIPASVLDGIEPMPRGQY</sequence>
<dbReference type="Proteomes" id="UP000263957">
    <property type="component" value="Unassembled WGS sequence"/>
</dbReference>
<dbReference type="SUPFAM" id="SSF52540">
    <property type="entry name" value="P-loop containing nucleoside triphosphate hydrolases"/>
    <property type="match status" value="1"/>
</dbReference>
<dbReference type="EMBL" id="DOGS01000095">
    <property type="protein sequence ID" value="HBQ48143.1"/>
    <property type="molecule type" value="Genomic_DNA"/>
</dbReference>
<dbReference type="SUPFAM" id="SSF56747">
    <property type="entry name" value="Prim-pol domain"/>
    <property type="match status" value="1"/>
</dbReference>